<accession>Q69PK6</accession>
<proteinExistence type="predicted"/>
<evidence type="ECO:0000313" key="2">
    <source>
        <dbReference type="Proteomes" id="UP000000763"/>
    </source>
</evidence>
<protein>
    <submittedName>
        <fullName evidence="1">Uncharacterized protein</fullName>
    </submittedName>
</protein>
<organism evidence="1 2">
    <name type="scientific">Oryza sativa subsp. japonica</name>
    <name type="common">Rice</name>
    <dbReference type="NCBI Taxonomy" id="39947"/>
    <lineage>
        <taxon>Eukaryota</taxon>
        <taxon>Viridiplantae</taxon>
        <taxon>Streptophyta</taxon>
        <taxon>Embryophyta</taxon>
        <taxon>Tracheophyta</taxon>
        <taxon>Spermatophyta</taxon>
        <taxon>Magnoliopsida</taxon>
        <taxon>Liliopsida</taxon>
        <taxon>Poales</taxon>
        <taxon>Poaceae</taxon>
        <taxon>BOP clade</taxon>
        <taxon>Oryzoideae</taxon>
        <taxon>Oryzeae</taxon>
        <taxon>Oryzinae</taxon>
        <taxon>Oryza</taxon>
        <taxon>Oryza sativa</taxon>
    </lineage>
</organism>
<reference evidence="2" key="2">
    <citation type="journal article" date="2008" name="Nucleic Acids Res.">
        <title>The rice annotation project database (RAP-DB): 2008 update.</title>
        <authorList>
            <consortium name="The rice annotation project (RAP)"/>
        </authorList>
    </citation>
    <scope>GENOME REANNOTATION</scope>
    <source>
        <strain evidence="2">cv. Nipponbare</strain>
    </source>
</reference>
<reference evidence="2" key="1">
    <citation type="journal article" date="2005" name="Nature">
        <title>The map-based sequence of the rice genome.</title>
        <authorList>
            <consortium name="International rice genome sequencing project (IRGSP)"/>
            <person name="Matsumoto T."/>
            <person name="Wu J."/>
            <person name="Kanamori H."/>
            <person name="Katayose Y."/>
            <person name="Fujisawa M."/>
            <person name="Namiki N."/>
            <person name="Mizuno H."/>
            <person name="Yamamoto K."/>
            <person name="Antonio B.A."/>
            <person name="Baba T."/>
            <person name="Sakata K."/>
            <person name="Nagamura Y."/>
            <person name="Aoki H."/>
            <person name="Arikawa K."/>
            <person name="Arita K."/>
            <person name="Bito T."/>
            <person name="Chiden Y."/>
            <person name="Fujitsuka N."/>
            <person name="Fukunaka R."/>
            <person name="Hamada M."/>
            <person name="Harada C."/>
            <person name="Hayashi A."/>
            <person name="Hijishita S."/>
            <person name="Honda M."/>
            <person name="Hosokawa S."/>
            <person name="Ichikawa Y."/>
            <person name="Idonuma A."/>
            <person name="Iijima M."/>
            <person name="Ikeda M."/>
            <person name="Ikeno M."/>
            <person name="Ito K."/>
            <person name="Ito S."/>
            <person name="Ito T."/>
            <person name="Ito Y."/>
            <person name="Ito Y."/>
            <person name="Iwabuchi A."/>
            <person name="Kamiya K."/>
            <person name="Karasawa W."/>
            <person name="Kurita K."/>
            <person name="Katagiri S."/>
            <person name="Kikuta A."/>
            <person name="Kobayashi H."/>
            <person name="Kobayashi N."/>
            <person name="Machita K."/>
            <person name="Maehara T."/>
            <person name="Masukawa M."/>
            <person name="Mizubayashi T."/>
            <person name="Mukai Y."/>
            <person name="Nagasaki H."/>
            <person name="Nagata Y."/>
            <person name="Naito S."/>
            <person name="Nakashima M."/>
            <person name="Nakama Y."/>
            <person name="Nakamichi Y."/>
            <person name="Nakamura M."/>
            <person name="Meguro A."/>
            <person name="Negishi M."/>
            <person name="Ohta I."/>
            <person name="Ohta T."/>
            <person name="Okamoto M."/>
            <person name="Ono N."/>
            <person name="Saji S."/>
            <person name="Sakaguchi M."/>
            <person name="Sakai K."/>
            <person name="Shibata M."/>
            <person name="Shimokawa T."/>
            <person name="Song J."/>
            <person name="Takazaki Y."/>
            <person name="Terasawa K."/>
            <person name="Tsugane M."/>
            <person name="Tsuji K."/>
            <person name="Ueda S."/>
            <person name="Waki K."/>
            <person name="Yamagata H."/>
            <person name="Yamamoto M."/>
            <person name="Yamamoto S."/>
            <person name="Yamane H."/>
            <person name="Yoshiki S."/>
            <person name="Yoshihara R."/>
            <person name="Yukawa K."/>
            <person name="Zhong H."/>
            <person name="Yano M."/>
            <person name="Yuan Q."/>
            <person name="Ouyang S."/>
            <person name="Liu J."/>
            <person name="Jones K.M."/>
            <person name="Gansberger K."/>
            <person name="Moffat K."/>
            <person name="Hill J."/>
            <person name="Bera J."/>
            <person name="Fadrosh D."/>
            <person name="Jin S."/>
            <person name="Johri S."/>
            <person name="Kim M."/>
            <person name="Overton L."/>
            <person name="Reardon M."/>
            <person name="Tsitrin T."/>
            <person name="Vuong H."/>
            <person name="Weaver B."/>
            <person name="Ciecko A."/>
            <person name="Tallon L."/>
            <person name="Jackson J."/>
            <person name="Pai G."/>
            <person name="Aken S.V."/>
            <person name="Utterback T."/>
            <person name="Reidmuller S."/>
            <person name="Feldblyum T."/>
            <person name="Hsiao J."/>
            <person name="Zismann V."/>
            <person name="Iobst S."/>
            <person name="de Vazeille A.R."/>
            <person name="Buell C.R."/>
            <person name="Ying K."/>
            <person name="Li Y."/>
            <person name="Lu T."/>
            <person name="Huang Y."/>
            <person name="Zhao Q."/>
            <person name="Feng Q."/>
            <person name="Zhang L."/>
            <person name="Zhu J."/>
            <person name="Weng Q."/>
            <person name="Mu J."/>
            <person name="Lu Y."/>
            <person name="Fan D."/>
            <person name="Liu Y."/>
            <person name="Guan J."/>
            <person name="Zhang Y."/>
            <person name="Yu S."/>
            <person name="Liu X."/>
            <person name="Zhang Y."/>
            <person name="Hong G."/>
            <person name="Han B."/>
            <person name="Choisne N."/>
            <person name="Demange N."/>
            <person name="Orjeda G."/>
            <person name="Samain S."/>
            <person name="Cattolico L."/>
            <person name="Pelletier E."/>
            <person name="Couloux A."/>
            <person name="Segurens B."/>
            <person name="Wincker P."/>
            <person name="D'Hont A."/>
            <person name="Scarpelli C."/>
            <person name="Weissenbach J."/>
            <person name="Salanoubat M."/>
            <person name="Quetier F."/>
            <person name="Yu Y."/>
            <person name="Kim H.R."/>
            <person name="Rambo T."/>
            <person name="Currie J."/>
            <person name="Collura K."/>
            <person name="Luo M."/>
            <person name="Yang T."/>
            <person name="Ammiraju J.S.S."/>
            <person name="Engler F."/>
            <person name="Soderlund C."/>
            <person name="Wing R.A."/>
            <person name="Palmer L.E."/>
            <person name="de la Bastide M."/>
            <person name="Spiegel L."/>
            <person name="Nascimento L."/>
            <person name="Zutavern T."/>
            <person name="O'Shaughnessy A."/>
            <person name="Dike S."/>
            <person name="Dedhia N."/>
            <person name="Preston R."/>
            <person name="Balija V."/>
            <person name="McCombie W.R."/>
            <person name="Chow T."/>
            <person name="Chen H."/>
            <person name="Chung M."/>
            <person name="Chen C."/>
            <person name="Shaw J."/>
            <person name="Wu H."/>
            <person name="Hsiao K."/>
            <person name="Chao Y."/>
            <person name="Chu M."/>
            <person name="Cheng C."/>
            <person name="Hour A."/>
            <person name="Lee P."/>
            <person name="Lin S."/>
            <person name="Lin Y."/>
            <person name="Liou J."/>
            <person name="Liu S."/>
            <person name="Hsing Y."/>
            <person name="Raghuvanshi S."/>
            <person name="Mohanty A."/>
            <person name="Bharti A.K."/>
            <person name="Gaur A."/>
            <person name="Gupta V."/>
            <person name="Kumar D."/>
            <person name="Ravi V."/>
            <person name="Vij S."/>
            <person name="Kapur A."/>
            <person name="Khurana P."/>
            <person name="Khurana P."/>
            <person name="Khurana J.P."/>
            <person name="Tyagi A.K."/>
            <person name="Gaikwad K."/>
            <person name="Singh A."/>
            <person name="Dalal V."/>
            <person name="Srivastava S."/>
            <person name="Dixit A."/>
            <person name="Pal A.K."/>
            <person name="Ghazi I.A."/>
            <person name="Yadav M."/>
            <person name="Pandit A."/>
            <person name="Bhargava A."/>
            <person name="Sureshbabu K."/>
            <person name="Batra K."/>
            <person name="Sharma T.R."/>
            <person name="Mohapatra T."/>
            <person name="Singh N.K."/>
            <person name="Messing J."/>
            <person name="Nelson A.B."/>
            <person name="Fuks G."/>
            <person name="Kavchok S."/>
            <person name="Keizer G."/>
            <person name="Linton E."/>
            <person name="Llaca V."/>
            <person name="Song R."/>
            <person name="Tanyolac B."/>
            <person name="Young S."/>
            <person name="Ho-Il K."/>
            <person name="Hahn J.H."/>
            <person name="Sangsakoo G."/>
            <person name="Vanavichit A."/>
            <person name="de Mattos Luiz.A.T."/>
            <person name="Zimmer P.D."/>
            <person name="Malone G."/>
            <person name="Dellagostin O."/>
            <person name="de Oliveira A.C."/>
            <person name="Bevan M."/>
            <person name="Bancroft I."/>
            <person name="Minx P."/>
            <person name="Cordum H."/>
            <person name="Wilson R."/>
            <person name="Cheng Z."/>
            <person name="Jin W."/>
            <person name="Jiang J."/>
            <person name="Leong S.A."/>
            <person name="Iwama H."/>
            <person name="Gojobori T."/>
            <person name="Itoh T."/>
            <person name="Niimura Y."/>
            <person name="Fujii Y."/>
            <person name="Habara T."/>
            <person name="Sakai H."/>
            <person name="Sato Y."/>
            <person name="Wilson G."/>
            <person name="Kumar K."/>
            <person name="McCouch S."/>
            <person name="Juretic N."/>
            <person name="Hoen D."/>
            <person name="Wright S."/>
            <person name="Bruskiewich R."/>
            <person name="Bureau T."/>
            <person name="Miyao A."/>
            <person name="Hirochika H."/>
            <person name="Nishikawa T."/>
            <person name="Kadowaki K."/>
            <person name="Sugiura M."/>
            <person name="Burr B."/>
            <person name="Sasaki T."/>
        </authorList>
    </citation>
    <scope>NUCLEOTIDE SEQUENCE [LARGE SCALE GENOMIC DNA]</scope>
    <source>
        <strain evidence="2">cv. Nipponbare</strain>
    </source>
</reference>
<evidence type="ECO:0000313" key="1">
    <source>
        <dbReference type="EMBL" id="BAD33541.1"/>
    </source>
</evidence>
<dbReference type="Proteomes" id="UP000000763">
    <property type="component" value="Chromosome 8"/>
</dbReference>
<name>Q69PK6_ORYSJ</name>
<dbReference type="AlphaFoldDB" id="Q69PK6"/>
<sequence>MSATAAVRFTVAGQRRPGGIALHKEGGGDQAMGLGDSARRLVDWLGSGSGRYREGVGWG</sequence>
<gene>
    <name evidence="1" type="primary">P0571B09.136</name>
</gene>
<dbReference type="EMBL" id="AP005526">
    <property type="protein sequence ID" value="BAD33541.1"/>
    <property type="molecule type" value="Genomic_DNA"/>
</dbReference>